<name>A0A2H9ZSX0_9ASPA</name>
<evidence type="ECO:0000313" key="3">
    <source>
        <dbReference type="Proteomes" id="UP000236161"/>
    </source>
</evidence>
<keyword evidence="3" id="KW-1185">Reference proteome</keyword>
<sequence length="183" mass="19663">METSVRRRGASQQHFHGRRRPPLCRQVKRRLPVDVHRSCRLRPGIHEQSRRLDVPAARGVVQGSVPAVVLQATHVRRSDALEEVADDAVVAGPGGAVERGISSGVAVEQEVFEGYEGIDDGPVVAEGGGDVEDAVAFRRLAVEDSGVLVVERAQAKDIAGSQRRQVARIHAHGDGEKPGGLRV</sequence>
<evidence type="ECO:0000256" key="1">
    <source>
        <dbReference type="SAM" id="MobiDB-lite"/>
    </source>
</evidence>
<feature type="region of interest" description="Disordered" evidence="1">
    <location>
        <begin position="164"/>
        <end position="183"/>
    </location>
</feature>
<organism evidence="2 3">
    <name type="scientific">Apostasia shenzhenica</name>
    <dbReference type="NCBI Taxonomy" id="1088818"/>
    <lineage>
        <taxon>Eukaryota</taxon>
        <taxon>Viridiplantae</taxon>
        <taxon>Streptophyta</taxon>
        <taxon>Embryophyta</taxon>
        <taxon>Tracheophyta</taxon>
        <taxon>Spermatophyta</taxon>
        <taxon>Magnoliopsida</taxon>
        <taxon>Liliopsida</taxon>
        <taxon>Asparagales</taxon>
        <taxon>Orchidaceae</taxon>
        <taxon>Apostasioideae</taxon>
        <taxon>Apostasia</taxon>
    </lineage>
</organism>
<dbReference type="EMBL" id="KZ454165">
    <property type="protein sequence ID" value="PKA46392.1"/>
    <property type="molecule type" value="Genomic_DNA"/>
</dbReference>
<reference evidence="2 3" key="1">
    <citation type="journal article" date="2017" name="Nature">
        <title>The Apostasia genome and the evolution of orchids.</title>
        <authorList>
            <person name="Zhang G.Q."/>
            <person name="Liu K.W."/>
            <person name="Li Z."/>
            <person name="Lohaus R."/>
            <person name="Hsiao Y.Y."/>
            <person name="Niu S.C."/>
            <person name="Wang J.Y."/>
            <person name="Lin Y.C."/>
            <person name="Xu Q."/>
            <person name="Chen L.J."/>
            <person name="Yoshida K."/>
            <person name="Fujiwara S."/>
            <person name="Wang Z.W."/>
            <person name="Zhang Y.Q."/>
            <person name="Mitsuda N."/>
            <person name="Wang M."/>
            <person name="Liu G.H."/>
            <person name="Pecoraro L."/>
            <person name="Huang H.X."/>
            <person name="Xiao X.J."/>
            <person name="Lin M."/>
            <person name="Wu X.Y."/>
            <person name="Wu W.L."/>
            <person name="Chen Y.Y."/>
            <person name="Chang S.B."/>
            <person name="Sakamoto S."/>
            <person name="Ohme-Takagi M."/>
            <person name="Yagi M."/>
            <person name="Zeng S.J."/>
            <person name="Shen C.Y."/>
            <person name="Yeh C.M."/>
            <person name="Luo Y.B."/>
            <person name="Tsai W.C."/>
            <person name="Van de Peer Y."/>
            <person name="Liu Z.J."/>
        </authorList>
    </citation>
    <scope>NUCLEOTIDE SEQUENCE [LARGE SCALE GENOMIC DNA]</scope>
    <source>
        <strain evidence="3">cv. Shenzhen</strain>
        <tissue evidence="2">Stem</tissue>
    </source>
</reference>
<dbReference type="AlphaFoldDB" id="A0A2H9ZSX0"/>
<feature type="region of interest" description="Disordered" evidence="1">
    <location>
        <begin position="1"/>
        <end position="21"/>
    </location>
</feature>
<dbReference type="Proteomes" id="UP000236161">
    <property type="component" value="Unassembled WGS sequence"/>
</dbReference>
<feature type="compositionally biased region" description="Basic and acidic residues" evidence="1">
    <location>
        <begin position="171"/>
        <end position="183"/>
    </location>
</feature>
<gene>
    <name evidence="2" type="ORF">AXF42_Ash020283</name>
</gene>
<accession>A0A2H9ZSX0</accession>
<protein>
    <submittedName>
        <fullName evidence="2">Uncharacterized protein</fullName>
    </submittedName>
</protein>
<proteinExistence type="predicted"/>
<evidence type="ECO:0000313" key="2">
    <source>
        <dbReference type="EMBL" id="PKA46392.1"/>
    </source>
</evidence>